<reference evidence="4" key="1">
    <citation type="submission" date="2016-12" db="EMBL/GenBank/DDBJ databases">
        <authorList>
            <person name="Varghese N."/>
            <person name="Submissions S."/>
        </authorList>
    </citation>
    <scope>NUCLEOTIDE SEQUENCE [LARGE SCALE GENOMIC DNA]</scope>
    <source>
        <strain evidence="4">DSM 11032</strain>
    </source>
</reference>
<name>A0A1M7SF43_9SPHN</name>
<proteinExistence type="predicted"/>
<dbReference type="InterPro" id="IPR019301">
    <property type="entry name" value="Flagellar_prot_FlgJ_N"/>
</dbReference>
<gene>
    <name evidence="3" type="ORF">SAMN02745193_01572</name>
</gene>
<sequence>MTGPSALPPFRSTGPVVPGSSARSADVSPDRAELHTELRKAAEGFEAIMVRKMLATARAASFAEKTPLTGGGMQQFQTMRDEHFADIAASSGAFGFARSIEAQLAQYLPAKGDE</sequence>
<keyword evidence="3" id="KW-0969">Cilium</keyword>
<accession>A0A1M7SF43</accession>
<protein>
    <submittedName>
        <fullName evidence="3">Flagellar protein FlgJ</fullName>
    </submittedName>
</protein>
<dbReference type="AlphaFoldDB" id="A0A1M7SF43"/>
<keyword evidence="3" id="KW-0966">Cell projection</keyword>
<dbReference type="Pfam" id="PF10135">
    <property type="entry name" value="Rod-binding"/>
    <property type="match status" value="1"/>
</dbReference>
<dbReference type="EMBL" id="FRDF01000008">
    <property type="protein sequence ID" value="SHN57093.1"/>
    <property type="molecule type" value="Genomic_DNA"/>
</dbReference>
<feature type="region of interest" description="Disordered" evidence="1">
    <location>
        <begin position="1"/>
        <end position="31"/>
    </location>
</feature>
<feature type="domain" description="Flagellar protein FlgJ N-terminal" evidence="2">
    <location>
        <begin position="58"/>
        <end position="103"/>
    </location>
</feature>
<keyword evidence="3" id="KW-0282">Flagellum</keyword>
<evidence type="ECO:0000313" key="3">
    <source>
        <dbReference type="EMBL" id="SHN57093.1"/>
    </source>
</evidence>
<dbReference type="Proteomes" id="UP000184391">
    <property type="component" value="Unassembled WGS sequence"/>
</dbReference>
<evidence type="ECO:0000256" key="1">
    <source>
        <dbReference type="SAM" id="MobiDB-lite"/>
    </source>
</evidence>
<organism evidence="3 4">
    <name type="scientific">Erythrobacter sanguineus</name>
    <dbReference type="NCBI Taxonomy" id="198312"/>
    <lineage>
        <taxon>Bacteria</taxon>
        <taxon>Pseudomonadati</taxon>
        <taxon>Pseudomonadota</taxon>
        <taxon>Alphaproteobacteria</taxon>
        <taxon>Sphingomonadales</taxon>
        <taxon>Erythrobacteraceae</taxon>
        <taxon>Erythrobacter/Porphyrobacter group</taxon>
        <taxon>Erythrobacter</taxon>
    </lineage>
</organism>
<keyword evidence="4" id="KW-1185">Reference proteome</keyword>
<evidence type="ECO:0000259" key="2">
    <source>
        <dbReference type="Pfam" id="PF10135"/>
    </source>
</evidence>
<evidence type="ECO:0000313" key="4">
    <source>
        <dbReference type="Proteomes" id="UP000184391"/>
    </source>
</evidence>
<dbReference type="STRING" id="198312.SAMN02745193_01572"/>
<dbReference type="RefSeq" id="WP_072674108.1">
    <property type="nucleotide sequence ID" value="NZ_FRDF01000008.1"/>
</dbReference>